<dbReference type="Gene3D" id="3.30.70.970">
    <property type="entry name" value="RraB-like"/>
    <property type="match status" value="1"/>
</dbReference>
<dbReference type="RefSeq" id="WP_252586540.1">
    <property type="nucleotide sequence ID" value="NZ_JAMWYS010000024.1"/>
</dbReference>
<feature type="domain" description="DUF695" evidence="1">
    <location>
        <begin position="131"/>
        <end position="254"/>
    </location>
</feature>
<dbReference type="InterPro" id="IPR009671">
    <property type="entry name" value="RraB_dom"/>
</dbReference>
<evidence type="ECO:0000313" key="3">
    <source>
        <dbReference type="EMBL" id="MCO4292258.1"/>
    </source>
</evidence>
<keyword evidence="4" id="KW-1185">Reference proteome</keyword>
<sequence length="261" mass="30858">MIGLDKIEELFNNMKSNGVNTDSEMLYGYFFTNQTSDQLEKLADQLKGENYKFVDIHQDEDKLFWLHVERVEKHNPKSLFALNEELYKQAEKYKLDSYDGFDIGNTDPNKPIDRDTYAVPEEFKTADFDQDGHPFLLIGNAAFEQFPHKEEFCHFIKITTQYKAEENSLLPSEKELDEMNDFEFFIENNLTKNGVRNYYVFRDTHKGLRHFYLVTNDKDEAPNILEFLKTSGDQRKFDFEILTDKNWTLYNDILGKLKDAE</sequence>
<organism evidence="3 4">
    <name type="scientific">Solitalea agri</name>
    <dbReference type="NCBI Taxonomy" id="2953739"/>
    <lineage>
        <taxon>Bacteria</taxon>
        <taxon>Pseudomonadati</taxon>
        <taxon>Bacteroidota</taxon>
        <taxon>Sphingobacteriia</taxon>
        <taxon>Sphingobacteriales</taxon>
        <taxon>Sphingobacteriaceae</taxon>
        <taxon>Solitalea</taxon>
    </lineage>
</organism>
<dbReference type="InterPro" id="IPR036701">
    <property type="entry name" value="RraB-like_sf"/>
</dbReference>
<evidence type="ECO:0000259" key="2">
    <source>
        <dbReference type="Pfam" id="PF06877"/>
    </source>
</evidence>
<name>A0A9X2F7W4_9SPHI</name>
<reference evidence="3" key="1">
    <citation type="submission" date="2022-06" db="EMBL/GenBank/DDBJ databases">
        <title>Solitalea sp. MAHUQ-68 isolated from rhizospheric soil.</title>
        <authorList>
            <person name="Huq M.A."/>
        </authorList>
    </citation>
    <scope>NUCLEOTIDE SEQUENCE</scope>
    <source>
        <strain evidence="3">MAHUQ-68</strain>
    </source>
</reference>
<dbReference type="EMBL" id="JAMWYS010000024">
    <property type="protein sequence ID" value="MCO4292258.1"/>
    <property type="molecule type" value="Genomic_DNA"/>
</dbReference>
<dbReference type="SUPFAM" id="SSF89946">
    <property type="entry name" value="Hypothetical protein VC0424"/>
    <property type="match status" value="1"/>
</dbReference>
<protein>
    <submittedName>
        <fullName evidence="3">DUF695 domain-containing protein</fullName>
    </submittedName>
</protein>
<dbReference type="Proteomes" id="UP001155182">
    <property type="component" value="Unassembled WGS sequence"/>
</dbReference>
<gene>
    <name evidence="3" type="ORF">NF867_05200</name>
</gene>
<dbReference type="Pfam" id="PF06877">
    <property type="entry name" value="RraB"/>
    <property type="match status" value="1"/>
</dbReference>
<accession>A0A9X2F7W4</accession>
<dbReference type="AlphaFoldDB" id="A0A9X2F7W4"/>
<evidence type="ECO:0000313" key="4">
    <source>
        <dbReference type="Proteomes" id="UP001155182"/>
    </source>
</evidence>
<proteinExistence type="predicted"/>
<dbReference type="Pfam" id="PF05117">
    <property type="entry name" value="DUF695"/>
    <property type="match status" value="1"/>
</dbReference>
<comment type="caution">
    <text evidence="3">The sequence shown here is derived from an EMBL/GenBank/DDBJ whole genome shotgun (WGS) entry which is preliminary data.</text>
</comment>
<evidence type="ECO:0000259" key="1">
    <source>
        <dbReference type="Pfam" id="PF05117"/>
    </source>
</evidence>
<dbReference type="InterPro" id="IPR016097">
    <property type="entry name" value="DUF695"/>
</dbReference>
<feature type="domain" description="Regulator of ribonuclease activity B" evidence="2">
    <location>
        <begin position="7"/>
        <end position="102"/>
    </location>
</feature>